<protein>
    <submittedName>
        <fullName evidence="1">Uncharacterized protein</fullName>
    </submittedName>
</protein>
<sequence length="185" mass="21850">MIITHHHIMNVFVTEPCPYNSARVLPDKHIVKMPLETCQMLSMVYSKWYFDWGHLTKKDGTPYKTEKGAFRGHPCTIWAAENIYNTAWLVAHGFGLAKEYYERYGKAHTCLEPLVEARQIFEKKSGENIAIYCKAKDFPRAMPEEWKYDDSIDTFTAYKRYIASKPWAADNYLRKPDRKPQWMKR</sequence>
<dbReference type="Pfam" id="PF03013">
    <property type="entry name" value="Pyr_excise"/>
    <property type="match status" value="1"/>
</dbReference>
<accession>A0A382BGS0</accession>
<reference evidence="1" key="1">
    <citation type="submission" date="2018-05" db="EMBL/GenBank/DDBJ databases">
        <authorList>
            <person name="Lanie J.A."/>
            <person name="Ng W.-L."/>
            <person name="Kazmierczak K.M."/>
            <person name="Andrzejewski T.M."/>
            <person name="Davidsen T.M."/>
            <person name="Wayne K.J."/>
            <person name="Tettelin H."/>
            <person name="Glass J.I."/>
            <person name="Rusch D."/>
            <person name="Podicherti R."/>
            <person name="Tsui H.-C.T."/>
            <person name="Winkler M.E."/>
        </authorList>
    </citation>
    <scope>NUCLEOTIDE SEQUENCE</scope>
</reference>
<name>A0A382BGS0_9ZZZZ</name>
<organism evidence="1">
    <name type="scientific">marine metagenome</name>
    <dbReference type="NCBI Taxonomy" id="408172"/>
    <lineage>
        <taxon>unclassified sequences</taxon>
        <taxon>metagenomes</taxon>
        <taxon>ecological metagenomes</taxon>
    </lineage>
</organism>
<proteinExistence type="predicted"/>
<dbReference type="EMBL" id="UINC01029756">
    <property type="protein sequence ID" value="SVB13015.1"/>
    <property type="molecule type" value="Genomic_DNA"/>
</dbReference>
<dbReference type="AlphaFoldDB" id="A0A382BGS0"/>
<evidence type="ECO:0000313" key="1">
    <source>
        <dbReference type="EMBL" id="SVB13015.1"/>
    </source>
</evidence>
<dbReference type="InterPro" id="IPR004260">
    <property type="entry name" value="Pyr-dimer_DNA_glycosylase"/>
</dbReference>
<gene>
    <name evidence="1" type="ORF">METZ01_LOCUS165869</name>
</gene>